<evidence type="ECO:0000313" key="4">
    <source>
        <dbReference type="Proteomes" id="UP000536624"/>
    </source>
</evidence>
<dbReference type="PANTHER" id="PTHR34047">
    <property type="entry name" value="NUCLEAR INTRON MATURASE 1, MITOCHONDRIAL-RELATED"/>
    <property type="match status" value="1"/>
</dbReference>
<organism evidence="3 4">
    <name type="scientific">Streptomyces malaysiensis</name>
    <dbReference type="NCBI Taxonomy" id="92644"/>
    <lineage>
        <taxon>Bacteria</taxon>
        <taxon>Bacillati</taxon>
        <taxon>Actinomycetota</taxon>
        <taxon>Actinomycetes</taxon>
        <taxon>Kitasatosporales</taxon>
        <taxon>Streptomycetaceae</taxon>
        <taxon>Streptomyces</taxon>
        <taxon>Streptomyces violaceusniger group</taxon>
    </lineage>
</organism>
<dbReference type="EMBL" id="JAALLH010000001">
    <property type="protein sequence ID" value="NIY69309.1"/>
    <property type="molecule type" value="Genomic_DNA"/>
</dbReference>
<dbReference type="InterPro" id="IPR043502">
    <property type="entry name" value="DNA/RNA_pol_sf"/>
</dbReference>
<dbReference type="PROSITE" id="PS50878">
    <property type="entry name" value="RT_POL"/>
    <property type="match status" value="1"/>
</dbReference>
<accession>A0A7X6B094</accession>
<dbReference type="AlphaFoldDB" id="A0A7X6B094"/>
<comment type="caution">
    <text evidence="3">The sequence shown here is derived from an EMBL/GenBank/DDBJ whole genome shotgun (WGS) entry which is preliminary data.</text>
</comment>
<dbReference type="EC" id="2.7.7.49" evidence="3"/>
<feature type="region of interest" description="Disordered" evidence="1">
    <location>
        <begin position="148"/>
        <end position="169"/>
    </location>
</feature>
<evidence type="ECO:0000259" key="2">
    <source>
        <dbReference type="PROSITE" id="PS50878"/>
    </source>
</evidence>
<dbReference type="Pfam" id="PF00078">
    <property type="entry name" value="RVT_1"/>
    <property type="match status" value="1"/>
</dbReference>
<sequence length="195" mass="22559">MLNAYYDIQFSDHSHGFRTGRGCHTALSEIADTWTGSQWFIEGDIAQCFDSLDHEVMLKILGERIHDGRFLRLMKGMLSAGYLEDWAWHATQSGAPQGGIASPILSNIYLDRLDQFVETQLLPLYNRGKLRALNLEYNRVKMAERRARKRGDRALAKAHSLRSRSLPSRDPYDPGYRRLRYVRYADLCRVRHRSA</sequence>
<keyword evidence="3" id="KW-0808">Transferase</keyword>
<protein>
    <submittedName>
        <fullName evidence="3">RNA-directed DNA polymerase</fullName>
        <ecNumber evidence="3">2.7.7.49</ecNumber>
    </submittedName>
</protein>
<keyword evidence="3" id="KW-0548">Nucleotidyltransferase</keyword>
<dbReference type="Proteomes" id="UP000536624">
    <property type="component" value="Unassembled WGS sequence"/>
</dbReference>
<dbReference type="PANTHER" id="PTHR34047:SF8">
    <property type="entry name" value="PROTEIN YKFC"/>
    <property type="match status" value="1"/>
</dbReference>
<gene>
    <name evidence="3" type="ORF">SMALB_7423</name>
</gene>
<name>A0A7X6B094_STRMQ</name>
<dbReference type="InterPro" id="IPR000477">
    <property type="entry name" value="RT_dom"/>
</dbReference>
<dbReference type="SUPFAM" id="SSF56672">
    <property type="entry name" value="DNA/RNA polymerases"/>
    <property type="match status" value="1"/>
</dbReference>
<keyword evidence="3" id="KW-0695">RNA-directed DNA polymerase</keyword>
<evidence type="ECO:0000256" key="1">
    <source>
        <dbReference type="SAM" id="MobiDB-lite"/>
    </source>
</evidence>
<proteinExistence type="predicted"/>
<feature type="domain" description="Reverse transcriptase" evidence="2">
    <location>
        <begin position="1"/>
        <end position="195"/>
    </location>
</feature>
<reference evidence="3 4" key="1">
    <citation type="submission" date="2020-02" db="EMBL/GenBank/DDBJ databases">
        <title>Streptomyces malaysiensis DSM14702 (JHCC583434, PFL_A843) Genome sequencing and assembly.</title>
        <authorList>
            <person name="Samborskyy M."/>
        </authorList>
    </citation>
    <scope>NUCLEOTIDE SEQUENCE [LARGE SCALE GENOMIC DNA]</scope>
    <source>
        <strain evidence="3 4">DSM 14702</strain>
    </source>
</reference>
<evidence type="ECO:0000313" key="3">
    <source>
        <dbReference type="EMBL" id="NIY69309.1"/>
    </source>
</evidence>
<dbReference type="InterPro" id="IPR051083">
    <property type="entry name" value="GrpII_Intron_Splice-Mob/Def"/>
</dbReference>
<dbReference type="GO" id="GO:0003964">
    <property type="term" value="F:RNA-directed DNA polymerase activity"/>
    <property type="evidence" value="ECO:0007669"/>
    <property type="project" value="UniProtKB-KW"/>
</dbReference>
<dbReference type="CDD" id="cd01651">
    <property type="entry name" value="RT_G2_intron"/>
    <property type="match status" value="1"/>
</dbReference>